<dbReference type="EMBL" id="BPLR01009910">
    <property type="protein sequence ID" value="GIY35429.1"/>
    <property type="molecule type" value="Genomic_DNA"/>
</dbReference>
<accession>A0AAV4SQ45</accession>
<keyword evidence="2" id="KW-1185">Reference proteome</keyword>
<proteinExistence type="predicted"/>
<reference evidence="1 2" key="1">
    <citation type="submission" date="2021-06" db="EMBL/GenBank/DDBJ databases">
        <title>Caerostris extrusa draft genome.</title>
        <authorList>
            <person name="Kono N."/>
            <person name="Arakawa K."/>
        </authorList>
    </citation>
    <scope>NUCLEOTIDE SEQUENCE [LARGE SCALE GENOMIC DNA]</scope>
</reference>
<evidence type="ECO:0000313" key="2">
    <source>
        <dbReference type="Proteomes" id="UP001054945"/>
    </source>
</evidence>
<gene>
    <name evidence="1" type="ORF">CEXT_521511</name>
</gene>
<evidence type="ECO:0000313" key="1">
    <source>
        <dbReference type="EMBL" id="GIY35429.1"/>
    </source>
</evidence>
<protein>
    <submittedName>
        <fullName evidence="1">Uncharacterized protein</fullName>
    </submittedName>
</protein>
<dbReference type="AlphaFoldDB" id="A0AAV4SQ45"/>
<organism evidence="1 2">
    <name type="scientific">Caerostris extrusa</name>
    <name type="common">Bark spider</name>
    <name type="synonym">Caerostris bankana</name>
    <dbReference type="NCBI Taxonomy" id="172846"/>
    <lineage>
        <taxon>Eukaryota</taxon>
        <taxon>Metazoa</taxon>
        <taxon>Ecdysozoa</taxon>
        <taxon>Arthropoda</taxon>
        <taxon>Chelicerata</taxon>
        <taxon>Arachnida</taxon>
        <taxon>Araneae</taxon>
        <taxon>Araneomorphae</taxon>
        <taxon>Entelegynae</taxon>
        <taxon>Araneoidea</taxon>
        <taxon>Araneidae</taxon>
        <taxon>Caerostris</taxon>
    </lineage>
</organism>
<sequence>MFPITSLVSYIQSNSRKASDLIVTFEPLTEVGDLNVTVFKDRPPNGPLNISRRHYMQCPEESGDETHLKRKRNSATIHLPCHRRIDAQFTLNRLGAQFWGLCI</sequence>
<name>A0AAV4SQ45_CAEEX</name>
<comment type="caution">
    <text evidence="1">The sequence shown here is derived from an EMBL/GenBank/DDBJ whole genome shotgun (WGS) entry which is preliminary data.</text>
</comment>
<dbReference type="Proteomes" id="UP001054945">
    <property type="component" value="Unassembled WGS sequence"/>
</dbReference>